<dbReference type="Pfam" id="PF07486">
    <property type="entry name" value="Hydrolase_2"/>
    <property type="match status" value="1"/>
</dbReference>
<dbReference type="AlphaFoldDB" id="A0A411YXQ7"/>
<keyword evidence="3" id="KW-0378">Hydrolase</keyword>
<dbReference type="InterPro" id="IPR042047">
    <property type="entry name" value="SleB_dom1"/>
</dbReference>
<keyword evidence="4" id="KW-1185">Reference proteome</keyword>
<feature type="signal peptide" evidence="1">
    <location>
        <begin position="1"/>
        <end position="23"/>
    </location>
</feature>
<evidence type="ECO:0000256" key="1">
    <source>
        <dbReference type="SAM" id="SignalP"/>
    </source>
</evidence>
<dbReference type="Proteomes" id="UP000284547">
    <property type="component" value="Unassembled WGS sequence"/>
</dbReference>
<keyword evidence="1" id="KW-0732">Signal</keyword>
<comment type="caution">
    <text evidence="3">The sequence shown here is derived from an EMBL/GenBank/DDBJ whole genome shotgun (WGS) entry which is preliminary data.</text>
</comment>
<dbReference type="OrthoDB" id="9785345at2"/>
<reference evidence="3 4" key="1">
    <citation type="submission" date="2018-08" db="EMBL/GenBank/DDBJ databases">
        <title>Flavobacterium tibetense sp. nov., isolated from a wetland YonghuCo on Tibetan Plateau.</title>
        <authorList>
            <person name="Phurbu D."/>
            <person name="Lu H."/>
            <person name="Xing P."/>
        </authorList>
    </citation>
    <scope>NUCLEOTIDE SEQUENCE [LARGE SCALE GENOMIC DNA]</scope>
    <source>
        <strain evidence="3 4">DJC</strain>
    </source>
</reference>
<evidence type="ECO:0000313" key="3">
    <source>
        <dbReference type="EMBL" id="RGP35651.1"/>
    </source>
</evidence>
<feature type="chain" id="PRO_5018971349" evidence="1">
    <location>
        <begin position="24"/>
        <end position="233"/>
    </location>
</feature>
<protein>
    <submittedName>
        <fullName evidence="3">Cell wall hydrolase</fullName>
    </submittedName>
</protein>
<sequence length="233" mass="24387">MRLRQILASAAVAVSATGGAAFADVTVSQSNSPDLGMAEQIASLMGAEHATVGAVPQDRLAALATGPAKPVKQTGAAAKSVEPAQPVLIRYEDSFLAAQPAPKGDAQWQCLQQALYFEARGESLKGQFAVAEVILNRVESREYPSSVCGVVQQGGGGGCQFSYVCDGNSDVMRDRQAADKAGRIAAIMLNGAPRGLTAGATHFHTRAVNPRWAHRFPRTAAIGAHLFYRQPGA</sequence>
<dbReference type="InterPro" id="IPR011105">
    <property type="entry name" value="Cell_wall_hydrolase_SleB"/>
</dbReference>
<dbReference type="EMBL" id="QWEY01000013">
    <property type="protein sequence ID" value="RGP35651.1"/>
    <property type="molecule type" value="Genomic_DNA"/>
</dbReference>
<organism evidence="3 4">
    <name type="scientific">Pseudotabrizicola alkalilacus</name>
    <dbReference type="NCBI Taxonomy" id="2305252"/>
    <lineage>
        <taxon>Bacteria</taxon>
        <taxon>Pseudomonadati</taxon>
        <taxon>Pseudomonadota</taxon>
        <taxon>Alphaproteobacteria</taxon>
        <taxon>Rhodobacterales</taxon>
        <taxon>Paracoccaceae</taxon>
        <taxon>Pseudotabrizicola</taxon>
    </lineage>
</organism>
<proteinExistence type="predicted"/>
<dbReference type="Gene3D" id="1.10.10.2520">
    <property type="entry name" value="Cell wall hydrolase SleB, domain 1"/>
    <property type="match status" value="1"/>
</dbReference>
<gene>
    <name evidence="3" type="ORF">D1012_18865</name>
</gene>
<feature type="domain" description="Cell wall hydrolase SleB" evidence="2">
    <location>
        <begin position="121"/>
        <end position="228"/>
    </location>
</feature>
<evidence type="ECO:0000259" key="2">
    <source>
        <dbReference type="Pfam" id="PF07486"/>
    </source>
</evidence>
<dbReference type="GO" id="GO:0016787">
    <property type="term" value="F:hydrolase activity"/>
    <property type="evidence" value="ECO:0007669"/>
    <property type="project" value="UniProtKB-KW"/>
</dbReference>
<evidence type="ECO:0000313" key="4">
    <source>
        <dbReference type="Proteomes" id="UP000284547"/>
    </source>
</evidence>
<dbReference type="RefSeq" id="WP_118155677.1">
    <property type="nucleotide sequence ID" value="NZ_QWEY01000013.1"/>
</dbReference>
<accession>A0A411YXQ7</accession>
<name>A0A411YXQ7_9RHOB</name>